<dbReference type="InterPro" id="IPR015943">
    <property type="entry name" value="WD40/YVTN_repeat-like_dom_sf"/>
</dbReference>
<dbReference type="PROSITE" id="PS50082">
    <property type="entry name" value="WD_REPEATS_2"/>
    <property type="match status" value="1"/>
</dbReference>
<accession>A0A9W7XRS8</accession>
<dbReference type="GO" id="GO:0032153">
    <property type="term" value="C:cell division site"/>
    <property type="evidence" value="ECO:0007669"/>
    <property type="project" value="TreeGrafter"/>
</dbReference>
<dbReference type="GO" id="GO:0005634">
    <property type="term" value="C:nucleus"/>
    <property type="evidence" value="ECO:0007669"/>
    <property type="project" value="TreeGrafter"/>
</dbReference>
<protein>
    <recommendedName>
        <fullName evidence="7">WD40 repeat-like protein</fullName>
    </recommendedName>
</protein>
<evidence type="ECO:0000256" key="2">
    <source>
        <dbReference type="ARBA" id="ARBA00022737"/>
    </source>
</evidence>
<dbReference type="InterPro" id="IPR051362">
    <property type="entry name" value="WD_repeat_creC_regulators"/>
</dbReference>
<evidence type="ECO:0000256" key="1">
    <source>
        <dbReference type="ARBA" id="ARBA00022574"/>
    </source>
</evidence>
<evidence type="ECO:0000313" key="5">
    <source>
        <dbReference type="EMBL" id="KAJ1648164.1"/>
    </source>
</evidence>
<dbReference type="SUPFAM" id="SSF50978">
    <property type="entry name" value="WD40 repeat-like"/>
    <property type="match status" value="1"/>
</dbReference>
<keyword evidence="1 3" id="KW-0853">WD repeat</keyword>
<dbReference type="Gene3D" id="2.130.10.10">
    <property type="entry name" value="YVTN repeat-like/Quinoprotein amine dehydrogenase"/>
    <property type="match status" value="1"/>
</dbReference>
<sequence>MSAKQSICNYFDTPEGRWSLVSEFSTEDAANQFHPHIARDISGDDLSIGPSGSESHHAPPLPTPPASSASSASRFGSAGTAMVAGGFIFGENRPQMASVLANSSSVLKAQGQQQSGFIPANRPTHISVFCTSCLPPVSSANAQMNAGSAESSGSFCQPSGNESGTHNSDGNNNEQSLKQQNSQQRAGGAGGAGGGGGGHHGFRQGLLNLGKSGTAGLSAAPSIDADETVSDTAINGNISTSRLAIGPVGVANSKGIVTKSTSAYVSRLVTNENIAKWIVGDGLPTTNFLFNAPRTMAWIGMQPETNSQTLARFDLVSNTPLCHAINHSTRSSNRLDVVMGFVHGNIIWYEPISGKYTRLNKNSGYSPAILCLEWIPGSPNLFMVGTSDGCVMIVDCLKEDFALPKLVNPIHSNNLASSAELPLDYFETASVLRSKTNPMAYWKLSNKPITSLSFSPDTPSHHVAITGEDGALRIVDYSKEKLLAVYPSYFAGLTCCAWSDDAKYIVSGGKDDLITVWSASEQIIVARCEGHESWVRSIAFDPLGHEDESTYRFMSVGDDSRLIIWDFSLAGLHRPRVSIKPLSSGMSFREHLSGRPGIDDLPSDIVHPRMPRDTVPMLQPLVSVKIHDTALCSIRLTREFLVTACRRGIVKVWMRPATYDHSTFL</sequence>
<feature type="repeat" description="WD" evidence="3">
    <location>
        <begin position="486"/>
        <end position="527"/>
    </location>
</feature>
<reference evidence="5" key="1">
    <citation type="submission" date="2022-07" db="EMBL/GenBank/DDBJ databases">
        <title>Phylogenomic reconstructions and comparative analyses of Kickxellomycotina fungi.</title>
        <authorList>
            <person name="Reynolds N.K."/>
            <person name="Stajich J.E."/>
            <person name="Barry K."/>
            <person name="Grigoriev I.V."/>
            <person name="Crous P."/>
            <person name="Smith M.E."/>
        </authorList>
    </citation>
    <scope>NUCLEOTIDE SEQUENCE</scope>
    <source>
        <strain evidence="5">NBRC 105413</strain>
    </source>
</reference>
<feature type="region of interest" description="Disordered" evidence="4">
    <location>
        <begin position="143"/>
        <end position="205"/>
    </location>
</feature>
<keyword evidence="6" id="KW-1185">Reference proteome</keyword>
<dbReference type="GO" id="GO:0051286">
    <property type="term" value="C:cell tip"/>
    <property type="evidence" value="ECO:0007669"/>
    <property type="project" value="TreeGrafter"/>
</dbReference>
<dbReference type="Pfam" id="PF00400">
    <property type="entry name" value="WD40"/>
    <property type="match status" value="2"/>
</dbReference>
<evidence type="ECO:0000256" key="4">
    <source>
        <dbReference type="SAM" id="MobiDB-lite"/>
    </source>
</evidence>
<organism evidence="5 6">
    <name type="scientific">Coemansia asiatica</name>
    <dbReference type="NCBI Taxonomy" id="1052880"/>
    <lineage>
        <taxon>Eukaryota</taxon>
        <taxon>Fungi</taxon>
        <taxon>Fungi incertae sedis</taxon>
        <taxon>Zoopagomycota</taxon>
        <taxon>Kickxellomycotina</taxon>
        <taxon>Kickxellomycetes</taxon>
        <taxon>Kickxellales</taxon>
        <taxon>Kickxellaceae</taxon>
        <taxon>Coemansia</taxon>
    </lineage>
</organism>
<feature type="compositionally biased region" description="Gly residues" evidence="4">
    <location>
        <begin position="187"/>
        <end position="199"/>
    </location>
</feature>
<name>A0A9W7XRS8_9FUNG</name>
<dbReference type="AlphaFoldDB" id="A0A9W7XRS8"/>
<evidence type="ECO:0000313" key="6">
    <source>
        <dbReference type="Proteomes" id="UP001145021"/>
    </source>
</evidence>
<evidence type="ECO:0000256" key="3">
    <source>
        <dbReference type="PROSITE-ProRule" id="PRU00221"/>
    </source>
</evidence>
<dbReference type="InterPro" id="IPR036322">
    <property type="entry name" value="WD40_repeat_dom_sf"/>
</dbReference>
<dbReference type="GO" id="GO:0045013">
    <property type="term" value="P:carbon catabolite repression of transcription"/>
    <property type="evidence" value="ECO:0007669"/>
    <property type="project" value="TreeGrafter"/>
</dbReference>
<feature type="compositionally biased region" description="Polar residues" evidence="4">
    <location>
        <begin position="143"/>
        <end position="185"/>
    </location>
</feature>
<gene>
    <name evidence="5" type="ORF">LPJ64_000524</name>
</gene>
<dbReference type="InterPro" id="IPR001680">
    <property type="entry name" value="WD40_rpt"/>
</dbReference>
<dbReference type="Proteomes" id="UP001145021">
    <property type="component" value="Unassembled WGS sequence"/>
</dbReference>
<dbReference type="PANTHER" id="PTHR14107">
    <property type="entry name" value="WD REPEAT PROTEIN"/>
    <property type="match status" value="1"/>
</dbReference>
<proteinExistence type="predicted"/>
<feature type="region of interest" description="Disordered" evidence="4">
    <location>
        <begin position="40"/>
        <end position="73"/>
    </location>
</feature>
<dbReference type="PANTHER" id="PTHR14107:SF16">
    <property type="entry name" value="AT02583P"/>
    <property type="match status" value="1"/>
</dbReference>
<dbReference type="SMART" id="SM00320">
    <property type="entry name" value="WD40"/>
    <property type="match status" value="5"/>
</dbReference>
<evidence type="ECO:0008006" key="7">
    <source>
        <dbReference type="Google" id="ProtNLM"/>
    </source>
</evidence>
<keyword evidence="2" id="KW-0677">Repeat</keyword>
<comment type="caution">
    <text evidence="5">The sequence shown here is derived from an EMBL/GenBank/DDBJ whole genome shotgun (WGS) entry which is preliminary data.</text>
</comment>
<dbReference type="EMBL" id="JANBOH010000010">
    <property type="protein sequence ID" value="KAJ1648164.1"/>
    <property type="molecule type" value="Genomic_DNA"/>
</dbReference>